<evidence type="ECO:0000256" key="5">
    <source>
        <dbReference type="ARBA" id="ARBA00022723"/>
    </source>
</evidence>
<dbReference type="Pfam" id="PF00067">
    <property type="entry name" value="p450"/>
    <property type="match status" value="1"/>
</dbReference>
<dbReference type="PANTHER" id="PTHR47948:SF4">
    <property type="entry name" value="TRANS-CINNAMATE 4-MONOOXYGENASE"/>
    <property type="match status" value="1"/>
</dbReference>
<dbReference type="InterPro" id="IPR017972">
    <property type="entry name" value="Cyt_P450_CS"/>
</dbReference>
<keyword evidence="6 13" id="KW-0560">Oxidoreductase</keyword>
<comment type="caution">
    <text evidence="15">The sequence shown here is derived from an EMBL/GenBank/DDBJ whole genome shotgun (WGS) entry which is preliminary data.</text>
</comment>
<dbReference type="EMBL" id="CM026421">
    <property type="protein sequence ID" value="KAG0590171.1"/>
    <property type="molecule type" value="Genomic_DNA"/>
</dbReference>
<dbReference type="PANTHER" id="PTHR47948">
    <property type="entry name" value="TRANS-CINNAMATE 4-MONOOXYGENASE"/>
    <property type="match status" value="1"/>
</dbReference>
<comment type="similarity">
    <text evidence="3 13">Belongs to the cytochrome P450 family.</text>
</comment>
<dbReference type="GO" id="GO:0009808">
    <property type="term" value="P:lignin metabolic process"/>
    <property type="evidence" value="ECO:0007669"/>
    <property type="project" value="UniProtKB-ARBA"/>
</dbReference>
<dbReference type="EC" id="1.14.14.91" evidence="10"/>
<feature type="transmembrane region" description="Helical" evidence="14">
    <location>
        <begin position="6"/>
        <end position="30"/>
    </location>
</feature>
<dbReference type="SUPFAM" id="SSF48264">
    <property type="entry name" value="Cytochrome P450"/>
    <property type="match status" value="1"/>
</dbReference>
<comment type="cofactor">
    <cofactor evidence="1 12">
        <name>heme</name>
        <dbReference type="ChEBI" id="CHEBI:30413"/>
    </cofactor>
</comment>
<evidence type="ECO:0000256" key="10">
    <source>
        <dbReference type="ARBA" id="ARBA00038946"/>
    </source>
</evidence>
<comment type="pathway">
    <text evidence="9">Phenylpropanoid metabolism; trans-4-coumarate biosynthesis; trans-4-coumarate from trans-cinnamate: step 1/1.</text>
</comment>
<keyword evidence="16" id="KW-1185">Reference proteome</keyword>
<dbReference type="OrthoDB" id="1470350at2759"/>
<dbReference type="GO" id="GO:0020037">
    <property type="term" value="F:heme binding"/>
    <property type="evidence" value="ECO:0007669"/>
    <property type="project" value="InterPro"/>
</dbReference>
<evidence type="ECO:0000256" key="2">
    <source>
        <dbReference type="ARBA" id="ARBA00004167"/>
    </source>
</evidence>
<proteinExistence type="inferred from homology"/>
<comment type="catalytic activity">
    <reaction evidence="11">
        <text>(E)-cinnamate + reduced [NADPH--hemoprotein reductase] + O2 = (E)-4-coumarate + oxidized [NADPH--hemoprotein reductase] + H2O + H(+)</text>
        <dbReference type="Rhea" id="RHEA:10608"/>
        <dbReference type="Rhea" id="RHEA-COMP:11964"/>
        <dbReference type="Rhea" id="RHEA-COMP:11965"/>
        <dbReference type="ChEBI" id="CHEBI:12876"/>
        <dbReference type="ChEBI" id="CHEBI:15377"/>
        <dbReference type="ChEBI" id="CHEBI:15378"/>
        <dbReference type="ChEBI" id="CHEBI:15379"/>
        <dbReference type="ChEBI" id="CHEBI:15669"/>
        <dbReference type="ChEBI" id="CHEBI:57618"/>
        <dbReference type="ChEBI" id="CHEBI:58210"/>
        <dbReference type="EC" id="1.14.14.91"/>
    </reaction>
</comment>
<feature type="binding site" description="axial binding residue" evidence="12">
    <location>
        <position position="454"/>
    </location>
    <ligand>
        <name>heme</name>
        <dbReference type="ChEBI" id="CHEBI:30413"/>
    </ligand>
    <ligandPart>
        <name>Fe</name>
        <dbReference type="ChEBI" id="CHEBI:18248"/>
    </ligandPart>
</feature>
<dbReference type="InterPro" id="IPR036396">
    <property type="entry name" value="Cyt_P450_sf"/>
</dbReference>
<dbReference type="InterPro" id="IPR002401">
    <property type="entry name" value="Cyt_P450_E_grp-I"/>
</dbReference>
<keyword evidence="7 12" id="KW-0408">Iron</keyword>
<reference evidence="15" key="1">
    <citation type="submission" date="2020-06" db="EMBL/GenBank/DDBJ databases">
        <title>WGS assembly of Ceratodon purpureus strain R40.</title>
        <authorList>
            <person name="Carey S.B."/>
            <person name="Jenkins J."/>
            <person name="Shu S."/>
            <person name="Lovell J.T."/>
            <person name="Sreedasyam A."/>
            <person name="Maumus F."/>
            <person name="Tiley G.P."/>
            <person name="Fernandez-Pozo N."/>
            <person name="Barry K."/>
            <person name="Chen C."/>
            <person name="Wang M."/>
            <person name="Lipzen A."/>
            <person name="Daum C."/>
            <person name="Saski C.A."/>
            <person name="Payton A.C."/>
            <person name="Mcbreen J.C."/>
            <person name="Conrad R.E."/>
            <person name="Kollar L.M."/>
            <person name="Olsson S."/>
            <person name="Huttunen S."/>
            <person name="Landis J.B."/>
            <person name="Wickett N.J."/>
            <person name="Johnson M.G."/>
            <person name="Rensing S.A."/>
            <person name="Grimwood J."/>
            <person name="Schmutz J."/>
            <person name="Mcdaniel S.F."/>
        </authorList>
    </citation>
    <scope>NUCLEOTIDE SEQUENCE</scope>
    <source>
        <strain evidence="15">R40</strain>
    </source>
</reference>
<evidence type="ECO:0000256" key="7">
    <source>
        <dbReference type="ARBA" id="ARBA00023004"/>
    </source>
</evidence>
<evidence type="ECO:0000256" key="9">
    <source>
        <dbReference type="ARBA" id="ARBA00037893"/>
    </source>
</evidence>
<gene>
    <name evidence="15" type="ORF">KC19_1G078000</name>
</gene>
<organism evidence="15 16">
    <name type="scientific">Ceratodon purpureus</name>
    <name type="common">Fire moss</name>
    <name type="synonym">Dicranum purpureum</name>
    <dbReference type="NCBI Taxonomy" id="3225"/>
    <lineage>
        <taxon>Eukaryota</taxon>
        <taxon>Viridiplantae</taxon>
        <taxon>Streptophyta</taxon>
        <taxon>Embryophyta</taxon>
        <taxon>Bryophyta</taxon>
        <taxon>Bryophytina</taxon>
        <taxon>Bryopsida</taxon>
        <taxon>Dicranidae</taxon>
        <taxon>Pseudoditrichales</taxon>
        <taxon>Ditrichaceae</taxon>
        <taxon>Ceratodon</taxon>
    </lineage>
</organism>
<evidence type="ECO:0000256" key="13">
    <source>
        <dbReference type="RuleBase" id="RU000461"/>
    </source>
</evidence>
<sequence length="511" mass="57840">MEAVSMASMFTFQGVLQGLCVAVLVGVVIVKLRAPKLKLPPGPTALPIVGNWLQVGNDLNHRNLAELANTYGDVFMLKMGQRNLVVVSSPDAAKGVLHTQGVEFGSRNNNIVFDTFTGNGQDMVFTEYGDHWRRMRRIMTVPFFTNKAVQHSRSAWEEEADFVIRDLKARPEAATSGVIIRKRLQLLMYNVMYRMMFDSRFETEEDPLYLKLKTLNGERSRLSQSFDYNYGDFIPILRPFLRGYLKIVKDVKDRRLALFKESFVDVRRKLNNKKGTVKSDDEKCAIDHILEAERKGEINEDNVLYIVENINVAAIETTLWSMEWGVAELVNNPEMQTTIRNELISILGKGNLVSEPDTYNNKLPYLSAFVKEVMRLHMAIPLLVPHMNINQAKLAGYDIPAKSKILVNAWWIANNPKNWDQPEKFMPERFLDGKIEASGNDFRFLPFGAGRRACPGLIIAMPLLSIVIGRLVQSFELLPPPGVKKIDVAEKGGQFSLHIATQSTVVLRPID</sequence>
<dbReference type="GO" id="GO:0005506">
    <property type="term" value="F:iron ion binding"/>
    <property type="evidence" value="ECO:0007669"/>
    <property type="project" value="InterPro"/>
</dbReference>
<dbReference type="AlphaFoldDB" id="A0A8T0J5S3"/>
<keyword evidence="4 12" id="KW-0349">Heme</keyword>
<dbReference type="PROSITE" id="PS00086">
    <property type="entry name" value="CYTOCHROME_P450"/>
    <property type="match status" value="1"/>
</dbReference>
<evidence type="ECO:0000256" key="3">
    <source>
        <dbReference type="ARBA" id="ARBA00010617"/>
    </source>
</evidence>
<keyword evidence="14" id="KW-0812">Transmembrane</keyword>
<dbReference type="Gene3D" id="1.10.630.10">
    <property type="entry name" value="Cytochrome P450"/>
    <property type="match status" value="1"/>
</dbReference>
<dbReference type="Proteomes" id="UP000822688">
    <property type="component" value="Chromosome 1"/>
</dbReference>
<dbReference type="FunFam" id="1.10.630.10:FF:000013">
    <property type="entry name" value="Trans-cinnamate 4-monooxygenase"/>
    <property type="match status" value="1"/>
</dbReference>
<evidence type="ECO:0000256" key="12">
    <source>
        <dbReference type="PIRSR" id="PIRSR602401-1"/>
    </source>
</evidence>
<dbReference type="PRINTS" id="PR00385">
    <property type="entry name" value="P450"/>
</dbReference>
<evidence type="ECO:0000256" key="8">
    <source>
        <dbReference type="ARBA" id="ARBA00023033"/>
    </source>
</evidence>
<protein>
    <recommendedName>
        <fullName evidence="10">trans-cinnamate 4-monooxygenase</fullName>
        <ecNumber evidence="10">1.14.14.91</ecNumber>
    </recommendedName>
</protein>
<evidence type="ECO:0000256" key="1">
    <source>
        <dbReference type="ARBA" id="ARBA00001971"/>
    </source>
</evidence>
<keyword evidence="14" id="KW-0472">Membrane</keyword>
<dbReference type="GO" id="GO:0016710">
    <property type="term" value="F:trans-cinnamate 4-monooxygenase activity"/>
    <property type="evidence" value="ECO:0007669"/>
    <property type="project" value="UniProtKB-EC"/>
</dbReference>
<keyword evidence="14" id="KW-1133">Transmembrane helix</keyword>
<evidence type="ECO:0000313" key="15">
    <source>
        <dbReference type="EMBL" id="KAG0590171.1"/>
    </source>
</evidence>
<dbReference type="PRINTS" id="PR00463">
    <property type="entry name" value="EP450I"/>
</dbReference>
<dbReference type="GO" id="GO:0016020">
    <property type="term" value="C:membrane"/>
    <property type="evidence" value="ECO:0007669"/>
    <property type="project" value="UniProtKB-SubCell"/>
</dbReference>
<comment type="subcellular location">
    <subcellularLocation>
        <location evidence="2">Membrane</location>
        <topology evidence="2">Single-pass membrane protein</topology>
    </subcellularLocation>
</comment>
<keyword evidence="8 13" id="KW-0503">Monooxygenase</keyword>
<evidence type="ECO:0000256" key="4">
    <source>
        <dbReference type="ARBA" id="ARBA00022617"/>
    </source>
</evidence>
<evidence type="ECO:0000256" key="11">
    <source>
        <dbReference type="ARBA" id="ARBA00048198"/>
    </source>
</evidence>
<dbReference type="InterPro" id="IPR001128">
    <property type="entry name" value="Cyt_P450"/>
</dbReference>
<evidence type="ECO:0000256" key="6">
    <source>
        <dbReference type="ARBA" id="ARBA00023002"/>
    </source>
</evidence>
<evidence type="ECO:0000256" key="14">
    <source>
        <dbReference type="SAM" id="Phobius"/>
    </source>
</evidence>
<name>A0A8T0J5S3_CERPU</name>
<keyword evidence="5 12" id="KW-0479">Metal-binding</keyword>
<accession>A0A8T0J5S3</accession>
<evidence type="ECO:0000313" key="16">
    <source>
        <dbReference type="Proteomes" id="UP000822688"/>
    </source>
</evidence>